<accession>A0ABQ9WMT9</accession>
<name>A0ABQ9WMT9_9EUKA</name>
<protein>
    <submittedName>
        <fullName evidence="1">Uncharacterized protein</fullName>
    </submittedName>
</protein>
<dbReference type="EMBL" id="JARBJD010000754">
    <property type="protein sequence ID" value="KAK2940077.1"/>
    <property type="molecule type" value="Genomic_DNA"/>
</dbReference>
<keyword evidence="2" id="KW-1185">Reference proteome</keyword>
<sequence length="178" mass="19186">MDVQKEERKGANKDWDTLHLLVPHSLPHPPLFALHRLPQSHPLLPPFTADPPPVSVPIRDSCHRPSLPSKLKHQLLPSLLLSTSLSSSAPVSASASAVHSTWIATAPTLGVNEEDDVMCVWPEWSDCGHDVASGQIRCVRVLSIGLLAIVFASAASAQVIQQQSCPSIECGWVGFGEE</sequence>
<organism evidence="1 2">
    <name type="scientific">Blattamonas nauphoetae</name>
    <dbReference type="NCBI Taxonomy" id="2049346"/>
    <lineage>
        <taxon>Eukaryota</taxon>
        <taxon>Metamonada</taxon>
        <taxon>Preaxostyla</taxon>
        <taxon>Oxymonadida</taxon>
        <taxon>Blattamonas</taxon>
    </lineage>
</organism>
<dbReference type="Proteomes" id="UP001281761">
    <property type="component" value="Unassembled WGS sequence"/>
</dbReference>
<reference evidence="1 2" key="1">
    <citation type="journal article" date="2022" name="bioRxiv">
        <title>Genomics of Preaxostyla Flagellates Illuminates Evolutionary Transitions and the Path Towards Mitochondrial Loss.</title>
        <authorList>
            <person name="Novak L.V.F."/>
            <person name="Treitli S.C."/>
            <person name="Pyrih J."/>
            <person name="Halakuc P."/>
            <person name="Pipaliya S.V."/>
            <person name="Vacek V."/>
            <person name="Brzon O."/>
            <person name="Soukal P."/>
            <person name="Eme L."/>
            <person name="Dacks J.B."/>
            <person name="Karnkowska A."/>
            <person name="Elias M."/>
            <person name="Hampl V."/>
        </authorList>
    </citation>
    <scope>NUCLEOTIDE SEQUENCE [LARGE SCALE GENOMIC DNA]</scope>
    <source>
        <strain evidence="1">NAU3</strain>
        <tissue evidence="1">Gut</tissue>
    </source>
</reference>
<evidence type="ECO:0000313" key="2">
    <source>
        <dbReference type="Proteomes" id="UP001281761"/>
    </source>
</evidence>
<evidence type="ECO:0000313" key="1">
    <source>
        <dbReference type="EMBL" id="KAK2940077.1"/>
    </source>
</evidence>
<gene>
    <name evidence="1" type="ORF">BLNAU_25011</name>
</gene>
<comment type="caution">
    <text evidence="1">The sequence shown here is derived from an EMBL/GenBank/DDBJ whole genome shotgun (WGS) entry which is preliminary data.</text>
</comment>
<proteinExistence type="predicted"/>